<evidence type="ECO:0000313" key="7">
    <source>
        <dbReference type="Proteomes" id="UP001219525"/>
    </source>
</evidence>
<proteinExistence type="predicted"/>
<reference evidence="6" key="1">
    <citation type="submission" date="2023-03" db="EMBL/GenBank/DDBJ databases">
        <title>Massive genome expansion in bonnet fungi (Mycena s.s.) driven by repeated elements and novel gene families across ecological guilds.</title>
        <authorList>
            <consortium name="Lawrence Berkeley National Laboratory"/>
            <person name="Harder C.B."/>
            <person name="Miyauchi S."/>
            <person name="Viragh M."/>
            <person name="Kuo A."/>
            <person name="Thoen E."/>
            <person name="Andreopoulos B."/>
            <person name="Lu D."/>
            <person name="Skrede I."/>
            <person name="Drula E."/>
            <person name="Henrissat B."/>
            <person name="Morin E."/>
            <person name="Kohler A."/>
            <person name="Barry K."/>
            <person name="LaButti K."/>
            <person name="Morin E."/>
            <person name="Salamov A."/>
            <person name="Lipzen A."/>
            <person name="Mereny Z."/>
            <person name="Hegedus B."/>
            <person name="Baldrian P."/>
            <person name="Stursova M."/>
            <person name="Weitz H."/>
            <person name="Taylor A."/>
            <person name="Grigoriev I.V."/>
            <person name="Nagy L.G."/>
            <person name="Martin F."/>
            <person name="Kauserud H."/>
        </authorList>
    </citation>
    <scope>NUCLEOTIDE SEQUENCE</scope>
    <source>
        <strain evidence="6">9144</strain>
    </source>
</reference>
<keyword evidence="4" id="KW-0812">Transmembrane</keyword>
<evidence type="ECO:0000256" key="3">
    <source>
        <dbReference type="SAM" id="MobiDB-lite"/>
    </source>
</evidence>
<dbReference type="CDD" id="cd11854">
    <property type="entry name" value="SH3_Fus1p"/>
    <property type="match status" value="1"/>
</dbReference>
<comment type="caution">
    <text evidence="6">The sequence shown here is derived from an EMBL/GenBank/DDBJ whole genome shotgun (WGS) entry which is preliminary data.</text>
</comment>
<keyword evidence="4" id="KW-1133">Transmembrane helix</keyword>
<feature type="compositionally biased region" description="Pro residues" evidence="3">
    <location>
        <begin position="236"/>
        <end position="251"/>
    </location>
</feature>
<dbReference type="Pfam" id="PF14604">
    <property type="entry name" value="SH3_9"/>
    <property type="match status" value="1"/>
</dbReference>
<evidence type="ECO:0000256" key="2">
    <source>
        <dbReference type="PROSITE-ProRule" id="PRU00192"/>
    </source>
</evidence>
<sequence length="349" mass="38156">MYHRSRMMRERRQTSLSATTTPVSTPSASAVVDSDATSAVNLSFPTTTKALAVVVAVLCTIILLSVGICVFRRWKKRNAKTSTTLVDFTSDKLRRYDVESKLDLHASAYDLQKPNPAFMLGGDMNPNWVPQIPPNHGADLVSNTTTSKSKKSKRTTKKSLRSTTSVWSKAFSSHSQWSPPPSYIANDSAPGEKSAIVVSQVPLPPSPPHQATLPPTPPTPPAKKKKNPFSREEIPPAKPAPRGLPPLPLPSPARSASFAVHQSAFFSPTEQHEEQMPRLMNVISTFEPSLDDELAVQIGETVHVLDEYQDGWALVQRVGRMDAAKGVVPRSCLDERERIIPTLPLGVCP</sequence>
<feature type="region of interest" description="Disordered" evidence="3">
    <location>
        <begin position="1"/>
        <end position="28"/>
    </location>
</feature>
<feature type="domain" description="SH3" evidence="5">
    <location>
        <begin position="275"/>
        <end position="338"/>
    </location>
</feature>
<feature type="transmembrane region" description="Helical" evidence="4">
    <location>
        <begin position="50"/>
        <end position="71"/>
    </location>
</feature>
<feature type="compositionally biased region" description="Pro residues" evidence="3">
    <location>
        <begin position="202"/>
        <end position="221"/>
    </location>
</feature>
<evidence type="ECO:0000259" key="5">
    <source>
        <dbReference type="PROSITE" id="PS50002"/>
    </source>
</evidence>
<dbReference type="PROSITE" id="PS50002">
    <property type="entry name" value="SH3"/>
    <property type="match status" value="1"/>
</dbReference>
<keyword evidence="1 2" id="KW-0728">SH3 domain</keyword>
<name>A0AAD6Y0U2_9AGAR</name>
<evidence type="ECO:0000256" key="4">
    <source>
        <dbReference type="SAM" id="Phobius"/>
    </source>
</evidence>
<feature type="region of interest" description="Disordered" evidence="3">
    <location>
        <begin position="128"/>
        <end position="254"/>
    </location>
</feature>
<accession>A0AAD6Y0U2</accession>
<feature type="compositionally biased region" description="Basic residues" evidence="3">
    <location>
        <begin position="148"/>
        <end position="160"/>
    </location>
</feature>
<feature type="compositionally biased region" description="Polar residues" evidence="3">
    <location>
        <begin position="166"/>
        <end position="177"/>
    </location>
</feature>
<dbReference type="Gene3D" id="2.30.30.40">
    <property type="entry name" value="SH3 Domains"/>
    <property type="match status" value="1"/>
</dbReference>
<dbReference type="Proteomes" id="UP001219525">
    <property type="component" value="Unassembled WGS sequence"/>
</dbReference>
<dbReference type="InterPro" id="IPR035521">
    <property type="entry name" value="Fus1_SH3"/>
</dbReference>
<dbReference type="SUPFAM" id="SSF50044">
    <property type="entry name" value="SH3-domain"/>
    <property type="match status" value="1"/>
</dbReference>
<dbReference type="SMART" id="SM00326">
    <property type="entry name" value="SH3"/>
    <property type="match status" value="1"/>
</dbReference>
<dbReference type="AlphaFoldDB" id="A0AAD6Y0U2"/>
<dbReference type="InterPro" id="IPR001452">
    <property type="entry name" value="SH3_domain"/>
</dbReference>
<evidence type="ECO:0000256" key="1">
    <source>
        <dbReference type="ARBA" id="ARBA00022443"/>
    </source>
</evidence>
<organism evidence="6 7">
    <name type="scientific">Mycena pura</name>
    <dbReference type="NCBI Taxonomy" id="153505"/>
    <lineage>
        <taxon>Eukaryota</taxon>
        <taxon>Fungi</taxon>
        <taxon>Dikarya</taxon>
        <taxon>Basidiomycota</taxon>
        <taxon>Agaricomycotina</taxon>
        <taxon>Agaricomycetes</taxon>
        <taxon>Agaricomycetidae</taxon>
        <taxon>Agaricales</taxon>
        <taxon>Marasmiineae</taxon>
        <taxon>Mycenaceae</taxon>
        <taxon>Mycena</taxon>
    </lineage>
</organism>
<feature type="compositionally biased region" description="Low complexity" evidence="3">
    <location>
        <begin position="17"/>
        <end position="28"/>
    </location>
</feature>
<keyword evidence="4" id="KW-0472">Membrane</keyword>
<gene>
    <name evidence="6" type="ORF">GGX14DRAFT_576916</name>
</gene>
<protein>
    <recommendedName>
        <fullName evidence="5">SH3 domain-containing protein</fullName>
    </recommendedName>
</protein>
<dbReference type="InterPro" id="IPR036028">
    <property type="entry name" value="SH3-like_dom_sf"/>
</dbReference>
<evidence type="ECO:0000313" key="6">
    <source>
        <dbReference type="EMBL" id="KAJ7193845.1"/>
    </source>
</evidence>
<dbReference type="EMBL" id="JARJCW010000104">
    <property type="protein sequence ID" value="KAJ7193845.1"/>
    <property type="molecule type" value="Genomic_DNA"/>
</dbReference>
<keyword evidence="7" id="KW-1185">Reference proteome</keyword>